<keyword evidence="5 6" id="KW-0233">DNA recombination</keyword>
<comment type="function">
    <text evidence="1 6">Required for the transposition of the insertion element.</text>
</comment>
<reference evidence="8 9" key="1">
    <citation type="journal article" date="2014" name="Int. J. Syst. Evol. Microbiol.">
        <title>Leptospira mayottensis sp. nov., a pathogenic species of the genus Leptospira isolated from humans.</title>
        <authorList>
            <person name="Bourhy P."/>
            <person name="Collet L."/>
            <person name="Brisse S."/>
            <person name="Picardeau M."/>
        </authorList>
    </citation>
    <scope>NUCLEOTIDE SEQUENCE [LARGE SCALE GENOMIC DNA]</scope>
    <source>
        <strain evidence="8 9">200901122</strain>
    </source>
</reference>
<evidence type="ECO:0000256" key="2">
    <source>
        <dbReference type="ARBA" id="ARBA00010961"/>
    </source>
</evidence>
<evidence type="ECO:0000313" key="8">
    <source>
        <dbReference type="EMBL" id="EKR98422.1"/>
    </source>
</evidence>
<dbReference type="EMBL" id="AKWM02000078">
    <property type="protein sequence ID" value="EKR98422.1"/>
    <property type="molecule type" value="Genomic_DNA"/>
</dbReference>
<feature type="compositionally biased region" description="Basic and acidic residues" evidence="7">
    <location>
        <begin position="144"/>
        <end position="163"/>
    </location>
</feature>
<evidence type="ECO:0000256" key="3">
    <source>
        <dbReference type="ARBA" id="ARBA00022578"/>
    </source>
</evidence>
<dbReference type="GO" id="GO:0003677">
    <property type="term" value="F:DNA binding"/>
    <property type="evidence" value="ECO:0007669"/>
    <property type="project" value="UniProtKB-UniRule"/>
</dbReference>
<comment type="caution">
    <text evidence="8">The sequence shown here is derived from an EMBL/GenBank/DDBJ whole genome shotgun (WGS) entry which is preliminary data.</text>
</comment>
<sequence>MSNPKNRAEELLDELIKDKSPEDLLGNEGLLKQLTKSLIERAMQGEMTHHLGYEKNSSLGNNTGNSRNGKSNKKLKGDFETIDLEIPRDRNGSFEPQIIQKGQTRFTGFDDKIIFDVFTRNDHTRNYPTSPRNLSSGSLSGSDLRSHRFGNDHGDRVAESPLG</sequence>
<evidence type="ECO:0000256" key="4">
    <source>
        <dbReference type="ARBA" id="ARBA00023125"/>
    </source>
</evidence>
<dbReference type="PANTHER" id="PTHR33217:SF5">
    <property type="entry name" value="MUTATOR FAMILY TRANSPOSASE"/>
    <property type="match status" value="1"/>
</dbReference>
<evidence type="ECO:0000313" key="9">
    <source>
        <dbReference type="Proteomes" id="UP000001343"/>
    </source>
</evidence>
<feature type="region of interest" description="Disordered" evidence="7">
    <location>
        <begin position="122"/>
        <end position="163"/>
    </location>
</feature>
<gene>
    <name evidence="8" type="ORF">LEP1GSC125_1683</name>
</gene>
<dbReference type="AlphaFoldDB" id="A0AA87MMK0"/>
<evidence type="ECO:0000256" key="5">
    <source>
        <dbReference type="ARBA" id="ARBA00023172"/>
    </source>
</evidence>
<feature type="compositionally biased region" description="Polar residues" evidence="7">
    <location>
        <begin position="55"/>
        <end position="69"/>
    </location>
</feature>
<proteinExistence type="inferred from homology"/>
<feature type="compositionally biased region" description="Basic and acidic residues" evidence="7">
    <location>
        <begin position="75"/>
        <end position="92"/>
    </location>
</feature>
<keyword evidence="6" id="KW-0814">Transposable element</keyword>
<evidence type="ECO:0000256" key="1">
    <source>
        <dbReference type="ARBA" id="ARBA00002190"/>
    </source>
</evidence>
<dbReference type="PANTHER" id="PTHR33217">
    <property type="entry name" value="TRANSPOSASE FOR INSERTION SEQUENCE ELEMENT IS1081"/>
    <property type="match status" value="1"/>
</dbReference>
<protein>
    <recommendedName>
        <fullName evidence="6">Mutator family transposase</fullName>
    </recommendedName>
</protein>
<accession>A0AA87MMK0</accession>
<keyword evidence="3 6" id="KW-0815">Transposition</keyword>
<dbReference type="InterPro" id="IPR001207">
    <property type="entry name" value="Transposase_mutator"/>
</dbReference>
<dbReference type="GO" id="GO:0004803">
    <property type="term" value="F:transposase activity"/>
    <property type="evidence" value="ECO:0007669"/>
    <property type="project" value="UniProtKB-UniRule"/>
</dbReference>
<evidence type="ECO:0000256" key="7">
    <source>
        <dbReference type="SAM" id="MobiDB-lite"/>
    </source>
</evidence>
<dbReference type="GO" id="GO:0006313">
    <property type="term" value="P:DNA transposition"/>
    <property type="evidence" value="ECO:0007669"/>
    <property type="project" value="UniProtKB-UniRule"/>
</dbReference>
<dbReference type="Proteomes" id="UP000001343">
    <property type="component" value="Unassembled WGS sequence"/>
</dbReference>
<comment type="similarity">
    <text evidence="2 6">Belongs to the transposase mutator family.</text>
</comment>
<feature type="region of interest" description="Disordered" evidence="7">
    <location>
        <begin position="52"/>
        <end position="96"/>
    </location>
</feature>
<keyword evidence="4 6" id="KW-0238">DNA-binding</keyword>
<evidence type="ECO:0000256" key="6">
    <source>
        <dbReference type="RuleBase" id="RU365089"/>
    </source>
</evidence>
<dbReference type="Pfam" id="PF00872">
    <property type="entry name" value="Transposase_mut"/>
    <property type="match status" value="1"/>
</dbReference>
<name>A0AA87MMK0_9LEPT</name>
<organism evidence="8 9">
    <name type="scientific">Leptospira mayottensis 200901122</name>
    <dbReference type="NCBI Taxonomy" id="1193010"/>
    <lineage>
        <taxon>Bacteria</taxon>
        <taxon>Pseudomonadati</taxon>
        <taxon>Spirochaetota</taxon>
        <taxon>Spirochaetia</taxon>
        <taxon>Leptospirales</taxon>
        <taxon>Leptospiraceae</taxon>
        <taxon>Leptospira</taxon>
    </lineage>
</organism>